<protein>
    <submittedName>
        <fullName evidence="2">DUF2092 domain-containing protein</fullName>
    </submittedName>
</protein>
<dbReference type="RefSeq" id="WP_187365615.1">
    <property type="nucleotide sequence ID" value="NZ_RPFW01000001.1"/>
</dbReference>
<dbReference type="InterPro" id="IPR052944">
    <property type="entry name" value="Sporulation_related"/>
</dbReference>
<feature type="chain" id="PRO_5026701690" evidence="1">
    <location>
        <begin position="36"/>
        <end position="394"/>
    </location>
</feature>
<dbReference type="Gene3D" id="2.50.20.10">
    <property type="entry name" value="Lipoprotein localisation LolA/LolB/LppX"/>
    <property type="match status" value="1"/>
</dbReference>
<evidence type="ECO:0000313" key="3">
    <source>
        <dbReference type="Proteomes" id="UP000460272"/>
    </source>
</evidence>
<dbReference type="PANTHER" id="PTHR37507">
    <property type="entry name" value="SPORULATION PROTEIN YDCC"/>
    <property type="match status" value="1"/>
</dbReference>
<dbReference type="SUPFAM" id="SSF89392">
    <property type="entry name" value="Prokaryotic lipoproteins and lipoprotein localization factors"/>
    <property type="match status" value="1"/>
</dbReference>
<proteinExistence type="predicted"/>
<feature type="signal peptide" evidence="1">
    <location>
        <begin position="1"/>
        <end position="35"/>
    </location>
</feature>
<organism evidence="2 3">
    <name type="scientific">Trebonia kvetii</name>
    <dbReference type="NCBI Taxonomy" id="2480626"/>
    <lineage>
        <taxon>Bacteria</taxon>
        <taxon>Bacillati</taxon>
        <taxon>Actinomycetota</taxon>
        <taxon>Actinomycetes</taxon>
        <taxon>Streptosporangiales</taxon>
        <taxon>Treboniaceae</taxon>
        <taxon>Trebonia</taxon>
    </lineage>
</organism>
<keyword evidence="1" id="KW-0732">Signal</keyword>
<evidence type="ECO:0000256" key="1">
    <source>
        <dbReference type="SAM" id="SignalP"/>
    </source>
</evidence>
<reference evidence="2 3" key="1">
    <citation type="submission" date="2018-11" db="EMBL/GenBank/DDBJ databases">
        <title>Trebonia kvetii gen.nov., sp.nov., a novel acidophilic actinobacterium, and proposal of the new actinobacterial family Treboniaceae fam. nov.</title>
        <authorList>
            <person name="Rapoport D."/>
            <person name="Sagova-Mareckova M."/>
            <person name="Sedlacek I."/>
            <person name="Provaznik J."/>
            <person name="Kralova S."/>
            <person name="Pavlinic D."/>
            <person name="Benes V."/>
            <person name="Kopecky J."/>
        </authorList>
    </citation>
    <scope>NUCLEOTIDE SEQUENCE [LARGE SCALE GENOMIC DNA]</scope>
    <source>
        <strain evidence="2 3">15Tr583</strain>
    </source>
</reference>
<name>A0A6P2C7Z0_9ACTN</name>
<keyword evidence="3" id="KW-1185">Reference proteome</keyword>
<accession>A0A6P2C7Z0</accession>
<dbReference type="PANTHER" id="PTHR37507:SF2">
    <property type="entry name" value="SPORULATION PROTEIN YDCC"/>
    <property type="match status" value="1"/>
</dbReference>
<sequence length="394" mass="40403">MPLKMSRRARWAVPGTAVAVTAGVVAALQIPAAQASPDLPNKTPAQLLASLTNDSKVPPLTGTVVETTSLGLPQLPQAATSATSITSLLTGSHTVKVYYQDASHFRLAIPQPESETDVIADGSKLWLWQSTPDSVTEFVPSGNAKHAVPEPTGAPLTPQQAANEVLKKVGKTTLVSVQANVMVAGEPAYQLVLAPKDHRSLVGKIVIATDGKYGVPLRVQVFAKGASNPAFQVGYTALAFTQPDPANFTFTPPSGASVDVVKVGADSGKSIEKSGQSSLSGVGSYGKSWLTVASFPQRYLSEAMTGNLGAVSGSGSAAPGKQPDIYSAKGGSVSVSAQEVLNALLGTAKPVHGSWGSGTLVTTSLVSMLMTNGEVYIGAVEPSVLYAAVGHTSS</sequence>
<dbReference type="EMBL" id="RPFW01000001">
    <property type="protein sequence ID" value="TVZ06151.1"/>
    <property type="molecule type" value="Genomic_DNA"/>
</dbReference>
<dbReference type="Proteomes" id="UP000460272">
    <property type="component" value="Unassembled WGS sequence"/>
</dbReference>
<dbReference type="InterPro" id="IPR029046">
    <property type="entry name" value="LolA/LolB/LppX"/>
</dbReference>
<evidence type="ECO:0000313" key="2">
    <source>
        <dbReference type="EMBL" id="TVZ06151.1"/>
    </source>
</evidence>
<dbReference type="AlphaFoldDB" id="A0A6P2C7Z0"/>
<gene>
    <name evidence="2" type="ORF">EAS64_01515</name>
</gene>
<comment type="caution">
    <text evidence="2">The sequence shown here is derived from an EMBL/GenBank/DDBJ whole genome shotgun (WGS) entry which is preliminary data.</text>
</comment>